<reference evidence="2" key="1">
    <citation type="submission" date="2023-01" db="EMBL/GenBank/DDBJ databases">
        <title>The chitinases involved in constricting ring structure development in the nematode-trapping fungus Drechslerella dactyloides.</title>
        <authorList>
            <person name="Wang R."/>
            <person name="Zhang L."/>
            <person name="Tang P."/>
            <person name="Li S."/>
            <person name="Liang L."/>
        </authorList>
    </citation>
    <scope>NUCLEOTIDE SEQUENCE</scope>
    <source>
        <strain evidence="2">YMF1.00031</strain>
    </source>
</reference>
<proteinExistence type="predicted"/>
<feature type="region of interest" description="Disordered" evidence="1">
    <location>
        <begin position="55"/>
        <end position="118"/>
    </location>
</feature>
<keyword evidence="3" id="KW-1185">Reference proteome</keyword>
<protein>
    <submittedName>
        <fullName evidence="2">Uncharacterized protein</fullName>
    </submittedName>
</protein>
<dbReference type="EMBL" id="JAQGDS010000003">
    <property type="protein sequence ID" value="KAJ6261819.1"/>
    <property type="molecule type" value="Genomic_DNA"/>
</dbReference>
<dbReference type="Proteomes" id="UP001221413">
    <property type="component" value="Unassembled WGS sequence"/>
</dbReference>
<evidence type="ECO:0000313" key="3">
    <source>
        <dbReference type="Proteomes" id="UP001221413"/>
    </source>
</evidence>
<evidence type="ECO:0000256" key="1">
    <source>
        <dbReference type="SAM" id="MobiDB-lite"/>
    </source>
</evidence>
<evidence type="ECO:0000313" key="2">
    <source>
        <dbReference type="EMBL" id="KAJ6261819.1"/>
    </source>
</evidence>
<name>A0AAD6NKG3_DREDA</name>
<gene>
    <name evidence="2" type="ORF">Dda_2618</name>
</gene>
<dbReference type="AlphaFoldDB" id="A0AAD6NKG3"/>
<feature type="region of interest" description="Disordered" evidence="1">
    <location>
        <begin position="1"/>
        <end position="24"/>
    </location>
</feature>
<sequence>MIRIAGRENGDGWPGRPLALENDGERCKFGCGEVESRRPGESRCASLAARRALSSMFTARPNGRPVNKQRPSTATPPVDEATPHNPRPQRIRGRNPNRQSCPPKRQNSNSQTVVQTRLVQDDEGVVEFGKRVVVVRSGMASMGQKAGKKGRRV</sequence>
<organism evidence="2 3">
    <name type="scientific">Drechslerella dactyloides</name>
    <name type="common">Nematode-trapping fungus</name>
    <name type="synonym">Arthrobotrys dactyloides</name>
    <dbReference type="NCBI Taxonomy" id="74499"/>
    <lineage>
        <taxon>Eukaryota</taxon>
        <taxon>Fungi</taxon>
        <taxon>Dikarya</taxon>
        <taxon>Ascomycota</taxon>
        <taxon>Pezizomycotina</taxon>
        <taxon>Orbiliomycetes</taxon>
        <taxon>Orbiliales</taxon>
        <taxon>Orbiliaceae</taxon>
        <taxon>Drechslerella</taxon>
    </lineage>
</organism>
<comment type="caution">
    <text evidence="2">The sequence shown here is derived from an EMBL/GenBank/DDBJ whole genome shotgun (WGS) entry which is preliminary data.</text>
</comment>
<accession>A0AAD6NKG3</accession>
<feature type="compositionally biased region" description="Polar residues" evidence="1">
    <location>
        <begin position="96"/>
        <end position="118"/>
    </location>
</feature>
<feature type="compositionally biased region" description="Basic and acidic residues" evidence="1">
    <location>
        <begin position="1"/>
        <end position="10"/>
    </location>
</feature>